<evidence type="ECO:0000259" key="2">
    <source>
        <dbReference type="PROSITE" id="PS51724"/>
    </source>
</evidence>
<evidence type="ECO:0000256" key="1">
    <source>
        <dbReference type="SAM" id="Phobius"/>
    </source>
</evidence>
<feature type="transmembrane region" description="Helical" evidence="1">
    <location>
        <begin position="161"/>
        <end position="182"/>
    </location>
</feature>
<dbReference type="InterPro" id="IPR036680">
    <property type="entry name" value="SPOR-like_sf"/>
</dbReference>
<sequence length="354" mass="39306">MDLSYHIEELLFLNDCVIIPTIGGFIVNHASASIDFVEQQLLPPQKTVSFNLKLVNNDGLLANHIAQKEHLTYKQATLKVDAFSRQIELDLFNNKIVHFENIGKLYFNSDSKLEFVPSNTNFLKEAYGLPSLTCIPVLRNKDYLNSAPEQLVPIKQKRKKGLMLTLTQPKVIAAAAIFLFVVSSPFIYRTIVGAATDANATTIASTEQQQTKDTNTSATASLIPSLGTSNNKTVVTTPAKELVQIIPADTIEEEETVEEEAIVKEVVKEKTVVKEVAVVDKNAESYVIVLGAFGKKGNANRLADKLEKDNYFPDVTVKNGLNRVGVQITCTPEELKLHLNFLQQNYNKKAWVVE</sequence>
<dbReference type="Gene3D" id="3.30.70.1070">
    <property type="entry name" value="Sporulation related repeat"/>
    <property type="match status" value="1"/>
</dbReference>
<accession>A0A6S6TUL6</accession>
<gene>
    <name evidence="3" type="ORF">HELGO_WM19010</name>
</gene>
<organism evidence="3">
    <name type="scientific">uncultured Aureispira sp</name>
    <dbReference type="NCBI Taxonomy" id="1331704"/>
    <lineage>
        <taxon>Bacteria</taxon>
        <taxon>Pseudomonadati</taxon>
        <taxon>Bacteroidota</taxon>
        <taxon>Saprospiria</taxon>
        <taxon>Saprospirales</taxon>
        <taxon>Saprospiraceae</taxon>
        <taxon>Aureispira</taxon>
        <taxon>environmental samples</taxon>
    </lineage>
</organism>
<dbReference type="InterPro" id="IPR041268">
    <property type="entry name" value="HU-CCDC81_bac_2"/>
</dbReference>
<dbReference type="Pfam" id="PF05036">
    <property type="entry name" value="SPOR"/>
    <property type="match status" value="1"/>
</dbReference>
<dbReference type="Pfam" id="PF18174">
    <property type="entry name" value="HU-CCDC81_bac_1"/>
    <property type="match status" value="1"/>
</dbReference>
<dbReference type="InterPro" id="IPR040495">
    <property type="entry name" value="HU-CCDC81_bac_1"/>
</dbReference>
<protein>
    <recommendedName>
        <fullName evidence="2">SPOR domain-containing protein</fullName>
    </recommendedName>
</protein>
<keyword evidence="1" id="KW-0472">Membrane</keyword>
<dbReference type="AlphaFoldDB" id="A0A6S6TUL6"/>
<dbReference type="GO" id="GO:0042834">
    <property type="term" value="F:peptidoglycan binding"/>
    <property type="evidence" value="ECO:0007669"/>
    <property type="project" value="InterPro"/>
</dbReference>
<keyword evidence="1" id="KW-1133">Transmembrane helix</keyword>
<dbReference type="Pfam" id="PF18175">
    <property type="entry name" value="HU-CCDC81_bac_2"/>
    <property type="match status" value="1"/>
</dbReference>
<reference evidence="3" key="1">
    <citation type="submission" date="2020-01" db="EMBL/GenBank/DDBJ databases">
        <authorList>
            <person name="Meier V. D."/>
            <person name="Meier V D."/>
        </authorList>
    </citation>
    <scope>NUCLEOTIDE SEQUENCE</scope>
    <source>
        <strain evidence="3">HLG_WM_MAG_10</strain>
    </source>
</reference>
<dbReference type="InterPro" id="IPR007730">
    <property type="entry name" value="SPOR-like_dom"/>
</dbReference>
<keyword evidence="1" id="KW-0812">Transmembrane</keyword>
<evidence type="ECO:0000313" key="3">
    <source>
        <dbReference type="EMBL" id="CAA6823015.1"/>
    </source>
</evidence>
<feature type="domain" description="SPOR" evidence="2">
    <location>
        <begin position="280"/>
        <end position="354"/>
    </location>
</feature>
<name>A0A6S6TUL6_9BACT</name>
<dbReference type="PROSITE" id="PS51724">
    <property type="entry name" value="SPOR"/>
    <property type="match status" value="1"/>
</dbReference>
<dbReference type="EMBL" id="CACVAQ010000322">
    <property type="protein sequence ID" value="CAA6823015.1"/>
    <property type="molecule type" value="Genomic_DNA"/>
</dbReference>
<dbReference type="SUPFAM" id="SSF110997">
    <property type="entry name" value="Sporulation related repeat"/>
    <property type="match status" value="1"/>
</dbReference>
<proteinExistence type="predicted"/>